<evidence type="ECO:0000256" key="1">
    <source>
        <dbReference type="ARBA" id="ARBA00004167"/>
    </source>
</evidence>
<dbReference type="EMBL" id="JACEFO010000423">
    <property type="protein sequence ID" value="KAF8772273.1"/>
    <property type="molecule type" value="Genomic_DNA"/>
</dbReference>
<dbReference type="InterPro" id="IPR002401">
    <property type="entry name" value="Cyt_P450_E_grp-I"/>
</dbReference>
<dbReference type="PRINTS" id="PR00385">
    <property type="entry name" value="P450"/>
</dbReference>
<name>A0A835FS68_9POAL</name>
<evidence type="ECO:0008006" key="11">
    <source>
        <dbReference type="Google" id="ProtNLM"/>
    </source>
</evidence>
<dbReference type="Pfam" id="PF00067">
    <property type="entry name" value="p450"/>
    <property type="match status" value="1"/>
</dbReference>
<dbReference type="InterPro" id="IPR051103">
    <property type="entry name" value="Plant_metabolite_P450s"/>
</dbReference>
<evidence type="ECO:0000256" key="6">
    <source>
        <dbReference type="PIRSR" id="PIRSR602401-1"/>
    </source>
</evidence>
<comment type="similarity">
    <text evidence="7">Belongs to the cytochrome P450 family.</text>
</comment>
<dbReference type="Gene3D" id="1.10.630.10">
    <property type="entry name" value="Cytochrome P450"/>
    <property type="match status" value="1"/>
</dbReference>
<dbReference type="InterPro" id="IPR017972">
    <property type="entry name" value="Cyt_P450_CS"/>
</dbReference>
<comment type="subcellular location">
    <subcellularLocation>
        <location evidence="1">Membrane</location>
        <topology evidence="1">Single-pass membrane protein</topology>
    </subcellularLocation>
</comment>
<reference evidence="9" key="1">
    <citation type="submission" date="2020-07" db="EMBL/GenBank/DDBJ databases">
        <title>Genome sequence and genetic diversity analysis of an under-domesticated orphan crop, white fonio (Digitaria exilis).</title>
        <authorList>
            <person name="Bennetzen J.L."/>
            <person name="Chen S."/>
            <person name="Ma X."/>
            <person name="Wang X."/>
            <person name="Yssel A.E.J."/>
            <person name="Chaluvadi S.R."/>
            <person name="Johnson M."/>
            <person name="Gangashetty P."/>
            <person name="Hamidou F."/>
            <person name="Sanogo M.D."/>
            <person name="Zwaenepoel A."/>
            <person name="Wallace J."/>
            <person name="Van De Peer Y."/>
            <person name="Van Deynze A."/>
        </authorList>
    </citation>
    <scope>NUCLEOTIDE SEQUENCE</scope>
    <source>
        <tissue evidence="9">Leaves</tissue>
    </source>
</reference>
<evidence type="ECO:0000256" key="3">
    <source>
        <dbReference type="ARBA" id="ARBA00022723"/>
    </source>
</evidence>
<protein>
    <recommendedName>
        <fullName evidence="11">Cytochrome P450</fullName>
    </recommendedName>
</protein>
<dbReference type="Proteomes" id="UP000636709">
    <property type="component" value="Unassembled WGS sequence"/>
</dbReference>
<evidence type="ECO:0000313" key="10">
    <source>
        <dbReference type="Proteomes" id="UP000636709"/>
    </source>
</evidence>
<sequence>MEPLLLLCVGVTLSLLVAASLSLHHAHHHGHRKNNPNPQLPPGPPALVFLAKFLSLGRSIFDLGPLLRDMHLRYGPVISLRLARTLVFGGAAEPNSLFTAGGRDVSSSPYGAYWRLLRRNLAGEALQPARVALFAPARRSACDALVAGLIRAQRAGDHNAAVVTLRPLLRRAMFELLVYMCFGARRLGEDAMDEIERLQHKACMSLTSFPIFAFFPVITKRLFRRRWEENDEVFVPLIHATRNGDEPPCYAESLRALRVPGDDEGGDRPLTDAEMVSLCSEFLNGGTDTTVTLVEWIMAELVNHPDVQAKVHGEVNKKSKPELDDGDIKEMPYLKAVVMEGLRLHPPGHFRRRGDRRVNFLVAEMGRDETVWTAAREFRPERFVDGGEGCGVDITGSREIKMMPFGAGRRICPGYALGIHHAEYFVARMVRELEWRPEEDGAAVDMAEALDFTTTKLNHESSAQPDPSKRATNPKATVAFKLSPQTIPLLPRYLVGLSLLLRRLLLPFSSETTWDLDRPLTVSPPLTGPVLLPLLNPRACSRGLERVVERTILADPCRCVLPACLPEVEHMGVGDPGEENMRAMALGVGDIVPGRGRGGARARRSTSAARTILVVPNAAELIGAESWLPWQGGNSGGEADATSAGRPASHACGLPAAAHASHLLQWADDRTQAGDVLTRAGCGCCPGPAPHAKPI</sequence>
<keyword evidence="10" id="KW-1185">Reference proteome</keyword>
<dbReference type="PROSITE" id="PS00086">
    <property type="entry name" value="CYTOCHROME_P450"/>
    <property type="match status" value="1"/>
</dbReference>
<keyword evidence="6 7" id="KW-0408">Iron</keyword>
<proteinExistence type="inferred from homology"/>
<feature type="binding site" description="axial binding residue" evidence="6">
    <location>
        <position position="412"/>
    </location>
    <ligand>
        <name>heme</name>
        <dbReference type="ChEBI" id="CHEBI:30413"/>
    </ligand>
    <ligandPart>
        <name>Fe</name>
        <dbReference type="ChEBI" id="CHEBI:18248"/>
    </ligandPart>
</feature>
<dbReference type="GO" id="GO:0016020">
    <property type="term" value="C:membrane"/>
    <property type="evidence" value="ECO:0007669"/>
    <property type="project" value="UniProtKB-SubCell"/>
</dbReference>
<dbReference type="OrthoDB" id="2789670at2759"/>
<evidence type="ECO:0000256" key="2">
    <source>
        <dbReference type="ARBA" id="ARBA00022692"/>
    </source>
</evidence>
<dbReference type="AlphaFoldDB" id="A0A835FS68"/>
<dbReference type="CDD" id="cd11075">
    <property type="entry name" value="CYP77_89"/>
    <property type="match status" value="1"/>
</dbReference>
<evidence type="ECO:0000256" key="8">
    <source>
        <dbReference type="SAM" id="SignalP"/>
    </source>
</evidence>
<keyword evidence="7" id="KW-0560">Oxidoreductase</keyword>
<dbReference type="GO" id="GO:0005506">
    <property type="term" value="F:iron ion binding"/>
    <property type="evidence" value="ECO:0007669"/>
    <property type="project" value="InterPro"/>
</dbReference>
<feature type="chain" id="PRO_5032803501" description="Cytochrome P450" evidence="8">
    <location>
        <begin position="23"/>
        <end position="695"/>
    </location>
</feature>
<keyword evidence="6 7" id="KW-0349">Heme</keyword>
<feature type="signal peptide" evidence="8">
    <location>
        <begin position="1"/>
        <end position="22"/>
    </location>
</feature>
<keyword evidence="4" id="KW-1133">Transmembrane helix</keyword>
<keyword evidence="8" id="KW-0732">Signal</keyword>
<evidence type="ECO:0000256" key="4">
    <source>
        <dbReference type="ARBA" id="ARBA00022989"/>
    </source>
</evidence>
<evidence type="ECO:0000313" key="9">
    <source>
        <dbReference type="EMBL" id="KAF8772273.1"/>
    </source>
</evidence>
<keyword evidence="7" id="KW-0503">Monooxygenase</keyword>
<dbReference type="InterPro" id="IPR036396">
    <property type="entry name" value="Cyt_P450_sf"/>
</dbReference>
<dbReference type="PANTHER" id="PTHR24298">
    <property type="entry name" value="FLAVONOID 3'-MONOOXYGENASE-RELATED"/>
    <property type="match status" value="1"/>
</dbReference>
<dbReference type="GO" id="GO:0020037">
    <property type="term" value="F:heme binding"/>
    <property type="evidence" value="ECO:0007669"/>
    <property type="project" value="InterPro"/>
</dbReference>
<dbReference type="GO" id="GO:0016709">
    <property type="term" value="F:oxidoreductase activity, acting on paired donors, with incorporation or reduction of molecular oxygen, NAD(P)H as one donor, and incorporation of one atom of oxygen"/>
    <property type="evidence" value="ECO:0007669"/>
    <property type="project" value="TreeGrafter"/>
</dbReference>
<evidence type="ECO:0000256" key="5">
    <source>
        <dbReference type="ARBA" id="ARBA00023136"/>
    </source>
</evidence>
<comment type="cofactor">
    <cofactor evidence="6">
        <name>heme</name>
        <dbReference type="ChEBI" id="CHEBI:30413"/>
    </cofactor>
</comment>
<accession>A0A835FS68</accession>
<keyword evidence="2" id="KW-0812">Transmembrane</keyword>
<organism evidence="9 10">
    <name type="scientific">Digitaria exilis</name>
    <dbReference type="NCBI Taxonomy" id="1010633"/>
    <lineage>
        <taxon>Eukaryota</taxon>
        <taxon>Viridiplantae</taxon>
        <taxon>Streptophyta</taxon>
        <taxon>Embryophyta</taxon>
        <taxon>Tracheophyta</taxon>
        <taxon>Spermatophyta</taxon>
        <taxon>Magnoliopsida</taxon>
        <taxon>Liliopsida</taxon>
        <taxon>Poales</taxon>
        <taxon>Poaceae</taxon>
        <taxon>PACMAD clade</taxon>
        <taxon>Panicoideae</taxon>
        <taxon>Panicodae</taxon>
        <taxon>Paniceae</taxon>
        <taxon>Anthephorinae</taxon>
        <taxon>Digitaria</taxon>
    </lineage>
</organism>
<gene>
    <name evidence="9" type="ORF">HU200_005989</name>
</gene>
<keyword evidence="3 6" id="KW-0479">Metal-binding</keyword>
<dbReference type="PRINTS" id="PR00463">
    <property type="entry name" value="EP450I"/>
</dbReference>
<dbReference type="InterPro" id="IPR001128">
    <property type="entry name" value="Cyt_P450"/>
</dbReference>
<comment type="caution">
    <text evidence="9">The sequence shown here is derived from an EMBL/GenBank/DDBJ whole genome shotgun (WGS) entry which is preliminary data.</text>
</comment>
<evidence type="ECO:0000256" key="7">
    <source>
        <dbReference type="RuleBase" id="RU000461"/>
    </source>
</evidence>
<keyword evidence="5" id="KW-0472">Membrane</keyword>
<dbReference type="SUPFAM" id="SSF48264">
    <property type="entry name" value="Cytochrome P450"/>
    <property type="match status" value="1"/>
</dbReference>
<dbReference type="PANTHER" id="PTHR24298:SF892">
    <property type="entry name" value="CYTOCHROME P450 89A2"/>
    <property type="match status" value="1"/>
</dbReference>